<evidence type="ECO:0000313" key="3">
    <source>
        <dbReference type="EMBL" id="PVZ99244.1"/>
    </source>
</evidence>
<dbReference type="Proteomes" id="UP000245591">
    <property type="component" value="Unassembled WGS sequence"/>
</dbReference>
<name>A0A2U1J2G8_SMIAN</name>
<feature type="region of interest" description="Disordered" evidence="1">
    <location>
        <begin position="89"/>
        <end position="114"/>
    </location>
</feature>
<dbReference type="AlphaFoldDB" id="A0A2U1J2G8"/>
<feature type="signal peptide" evidence="2">
    <location>
        <begin position="1"/>
        <end position="16"/>
    </location>
</feature>
<keyword evidence="2" id="KW-0732">Signal</keyword>
<evidence type="ECO:0000313" key="4">
    <source>
        <dbReference type="Proteomes" id="UP000245591"/>
    </source>
</evidence>
<reference evidence="3 4" key="1">
    <citation type="journal article" date="2018" name="MBio">
        <title>Comparative Genomics Reveals the Core Gene Toolbox for the Fungus-Insect Symbiosis.</title>
        <authorList>
            <person name="Wang Y."/>
            <person name="Stata M."/>
            <person name="Wang W."/>
            <person name="Stajich J.E."/>
            <person name="White M.M."/>
            <person name="Moncalvo J.M."/>
        </authorList>
    </citation>
    <scope>NUCLEOTIDE SEQUENCE [LARGE SCALE GENOMIC DNA]</scope>
    <source>
        <strain evidence="3 4">AUS-126-30</strain>
    </source>
</reference>
<comment type="caution">
    <text evidence="3">The sequence shown here is derived from an EMBL/GenBank/DDBJ whole genome shotgun (WGS) entry which is preliminary data.</text>
</comment>
<accession>A0A2U1J2G8</accession>
<proteinExistence type="predicted"/>
<dbReference type="InterPro" id="IPR036610">
    <property type="entry name" value="PEBP-like_sf"/>
</dbReference>
<organism evidence="3 4">
    <name type="scientific">Smittium angustum</name>
    <dbReference type="NCBI Taxonomy" id="133377"/>
    <lineage>
        <taxon>Eukaryota</taxon>
        <taxon>Fungi</taxon>
        <taxon>Fungi incertae sedis</taxon>
        <taxon>Zoopagomycota</taxon>
        <taxon>Kickxellomycotina</taxon>
        <taxon>Harpellomycetes</taxon>
        <taxon>Harpellales</taxon>
        <taxon>Legeriomycetaceae</taxon>
        <taxon>Smittium</taxon>
    </lineage>
</organism>
<feature type="compositionally biased region" description="Low complexity" evidence="1">
    <location>
        <begin position="253"/>
        <end position="263"/>
    </location>
</feature>
<evidence type="ECO:0000256" key="1">
    <source>
        <dbReference type="SAM" id="MobiDB-lite"/>
    </source>
</evidence>
<feature type="compositionally biased region" description="Polar residues" evidence="1">
    <location>
        <begin position="415"/>
        <end position="426"/>
    </location>
</feature>
<sequence>MLTKIILSSLVVFLASAPIRISLEIPGPFNPIAEVPIPSNPIAEVPVPSNPIAELPVPSNPISELPIPTSTPIDTQKTSLLETSLTLDISTSGSSTSENESTQSSGSGSNTNNSSEIQSMIVEAMKDANLIPQVFPESFNPRVPVSVSLGKSDGNNTGLEMIDIGDMIFVYKTENGMPTDQKTDLFKLYLKSPPNIDFVSEPNSYYTTMLLATNRKMNTGDIQTHDLTLLSLTMNVPGSNTNLGNNIVPFYPMTPSDSSPTPDSRNKKLVENKDESKPKSLIIIAIVAKQLNGEINIENVKVPNRSNFNLMEYINIETHQSQDSYNVYKNKKDLELVGANFFYIVDKSIDDCKTTTPTIEHLPETTTTSCETIQSLPEAVHPTIEHLPETTSTSCETTQSLPEAVHPTIEHLPETTSTSCETTQNHFEPISPAIGNHTGSDGAYSHSSDQDSDYTPVQSDENVPLPPVQPTFPSESQPKTKCECSEHLGKNNGETITVTEYITTMC</sequence>
<feature type="chain" id="PRO_5015582553" evidence="2">
    <location>
        <begin position="17"/>
        <end position="506"/>
    </location>
</feature>
<dbReference type="Gene3D" id="3.90.280.10">
    <property type="entry name" value="PEBP-like"/>
    <property type="match status" value="1"/>
</dbReference>
<keyword evidence="4" id="KW-1185">Reference proteome</keyword>
<feature type="compositionally biased region" description="Low complexity" evidence="1">
    <location>
        <begin position="90"/>
        <end position="114"/>
    </location>
</feature>
<protein>
    <submittedName>
        <fullName evidence="3">Uncharacterized protein</fullName>
    </submittedName>
</protein>
<dbReference type="EMBL" id="MBFU01000454">
    <property type="protein sequence ID" value="PVZ99244.1"/>
    <property type="molecule type" value="Genomic_DNA"/>
</dbReference>
<feature type="region of interest" description="Disordered" evidence="1">
    <location>
        <begin position="253"/>
        <end position="273"/>
    </location>
</feature>
<gene>
    <name evidence="3" type="ORF">BB558_004750</name>
</gene>
<evidence type="ECO:0000256" key="2">
    <source>
        <dbReference type="SAM" id="SignalP"/>
    </source>
</evidence>
<feature type="region of interest" description="Disordered" evidence="1">
    <location>
        <begin position="415"/>
        <end position="481"/>
    </location>
</feature>
<feature type="compositionally biased region" description="Basic and acidic residues" evidence="1">
    <location>
        <begin position="264"/>
        <end position="273"/>
    </location>
</feature>